<dbReference type="EMBL" id="JAMWBK010000002">
    <property type="protein sequence ID" value="KAJ8908109.1"/>
    <property type="molecule type" value="Genomic_DNA"/>
</dbReference>
<proteinExistence type="predicted"/>
<name>A0AAV8V1F1_9RHOD</name>
<dbReference type="AlphaFoldDB" id="A0AAV8V1F1"/>
<accession>A0AAV8V1F1</accession>
<comment type="caution">
    <text evidence="1">The sequence shown here is derived from an EMBL/GenBank/DDBJ whole genome shotgun (WGS) entry which is preliminary data.</text>
</comment>
<sequence length="189" mass="21089">MGMIVVGDGKGTDEVDEKHRVKRMAFLPSIVFKPSCTRVDVCVRRRRGCVPCSEGVGGVHNEDQREGLSEGKDRLKRNLNGVEPPKLLYLTESDKEDDEYPLVLEVEGNQLFPVFESRTDATKFYRLQRWRTGKKAQLVESPVDTIYYLGVEKGLTIAIIPSGALGVDPNESANLEAIRSKLEGSFNMS</sequence>
<reference evidence="1 2" key="1">
    <citation type="journal article" date="2023" name="Nat. Commun.">
        <title>Origin of minicircular mitochondrial genomes in red algae.</title>
        <authorList>
            <person name="Lee Y."/>
            <person name="Cho C.H."/>
            <person name="Lee Y.M."/>
            <person name="Park S.I."/>
            <person name="Yang J.H."/>
            <person name="West J.A."/>
            <person name="Bhattacharya D."/>
            <person name="Yoon H.S."/>
        </authorList>
    </citation>
    <scope>NUCLEOTIDE SEQUENCE [LARGE SCALE GENOMIC DNA]</scope>
    <source>
        <strain evidence="1 2">CCMP1338</strain>
        <tissue evidence="1">Whole cell</tissue>
    </source>
</reference>
<evidence type="ECO:0000313" key="1">
    <source>
        <dbReference type="EMBL" id="KAJ8908109.1"/>
    </source>
</evidence>
<dbReference type="Proteomes" id="UP001157974">
    <property type="component" value="Unassembled WGS sequence"/>
</dbReference>
<organism evidence="1 2">
    <name type="scientific">Rhodosorus marinus</name>
    <dbReference type="NCBI Taxonomy" id="101924"/>
    <lineage>
        <taxon>Eukaryota</taxon>
        <taxon>Rhodophyta</taxon>
        <taxon>Stylonematophyceae</taxon>
        <taxon>Stylonematales</taxon>
        <taxon>Stylonemataceae</taxon>
        <taxon>Rhodosorus</taxon>
    </lineage>
</organism>
<evidence type="ECO:0000313" key="2">
    <source>
        <dbReference type="Proteomes" id="UP001157974"/>
    </source>
</evidence>
<protein>
    <submittedName>
        <fullName evidence="1">Uncharacterized protein</fullName>
    </submittedName>
</protein>
<keyword evidence="2" id="KW-1185">Reference proteome</keyword>
<gene>
    <name evidence="1" type="ORF">NDN08_008204</name>
</gene>